<dbReference type="Proteomes" id="UP001623330">
    <property type="component" value="Unassembled WGS sequence"/>
</dbReference>
<feature type="region of interest" description="Disordered" evidence="1">
    <location>
        <begin position="228"/>
        <end position="279"/>
    </location>
</feature>
<dbReference type="InterPro" id="IPR052292">
    <property type="entry name" value="Glucose_repression_reg"/>
</dbReference>
<proteinExistence type="predicted"/>
<feature type="compositionally biased region" description="Polar residues" evidence="1">
    <location>
        <begin position="945"/>
        <end position="965"/>
    </location>
</feature>
<feature type="compositionally biased region" description="Acidic residues" evidence="1">
    <location>
        <begin position="537"/>
        <end position="547"/>
    </location>
</feature>
<dbReference type="Pfam" id="PF08550">
    <property type="entry name" value="GATA_AreA"/>
    <property type="match status" value="1"/>
</dbReference>
<dbReference type="PANTHER" id="PTHR28051:SF1">
    <property type="entry name" value="PROTEIN MTL1-RELATED"/>
    <property type="match status" value="1"/>
</dbReference>
<name>A0ABR4NY18_9SACH</name>
<evidence type="ECO:0000256" key="1">
    <source>
        <dbReference type="SAM" id="MobiDB-lite"/>
    </source>
</evidence>
<organism evidence="3 4">
    <name type="scientific">Nakaseomyces bracarensis</name>
    <dbReference type="NCBI Taxonomy" id="273131"/>
    <lineage>
        <taxon>Eukaryota</taxon>
        <taxon>Fungi</taxon>
        <taxon>Dikarya</taxon>
        <taxon>Ascomycota</taxon>
        <taxon>Saccharomycotina</taxon>
        <taxon>Saccharomycetes</taxon>
        <taxon>Saccharomycetales</taxon>
        <taxon>Saccharomycetaceae</taxon>
        <taxon>Nakaseomyces</taxon>
    </lineage>
</organism>
<feature type="compositionally biased region" description="Basic and acidic residues" evidence="1">
    <location>
        <begin position="247"/>
        <end position="261"/>
    </location>
</feature>
<feature type="region of interest" description="Disordered" evidence="1">
    <location>
        <begin position="339"/>
        <end position="387"/>
    </location>
</feature>
<feature type="compositionally biased region" description="Low complexity" evidence="1">
    <location>
        <begin position="986"/>
        <end position="997"/>
    </location>
</feature>
<evidence type="ECO:0000313" key="3">
    <source>
        <dbReference type="EMBL" id="KAL3233777.1"/>
    </source>
</evidence>
<feature type="compositionally biased region" description="Basic and acidic residues" evidence="1">
    <location>
        <begin position="966"/>
        <end position="980"/>
    </location>
</feature>
<feature type="region of interest" description="Disordered" evidence="1">
    <location>
        <begin position="63"/>
        <end position="127"/>
    </location>
</feature>
<feature type="compositionally biased region" description="Polar residues" evidence="1">
    <location>
        <begin position="359"/>
        <end position="370"/>
    </location>
</feature>
<gene>
    <name evidence="3" type="ORF">RNJ44_03817</name>
</gene>
<feature type="compositionally biased region" description="Polar residues" evidence="1">
    <location>
        <begin position="805"/>
        <end position="844"/>
    </location>
</feature>
<feature type="compositionally biased region" description="Polar residues" evidence="1">
    <location>
        <begin position="706"/>
        <end position="719"/>
    </location>
</feature>
<feature type="compositionally biased region" description="Polar residues" evidence="1">
    <location>
        <begin position="491"/>
        <end position="504"/>
    </location>
</feature>
<protein>
    <submittedName>
        <fullName evidence="3">Resistance to glucose repression protein 1</fullName>
    </submittedName>
</protein>
<accession>A0ABR4NY18</accession>
<feature type="region of interest" description="Disordered" evidence="1">
    <location>
        <begin position="791"/>
        <end position="913"/>
    </location>
</feature>
<feature type="region of interest" description="Disordered" evidence="1">
    <location>
        <begin position="1"/>
        <end position="40"/>
    </location>
</feature>
<keyword evidence="4" id="KW-1185">Reference proteome</keyword>
<feature type="region of interest" description="Disordered" evidence="1">
    <location>
        <begin position="683"/>
        <end position="769"/>
    </location>
</feature>
<feature type="region of interest" description="Disordered" evidence="1">
    <location>
        <begin position="407"/>
        <end position="459"/>
    </location>
</feature>
<dbReference type="EMBL" id="JBEVYD010000004">
    <property type="protein sequence ID" value="KAL3233777.1"/>
    <property type="molecule type" value="Genomic_DNA"/>
</dbReference>
<feature type="compositionally biased region" description="Basic residues" evidence="1">
    <location>
        <begin position="446"/>
        <end position="456"/>
    </location>
</feature>
<dbReference type="InterPro" id="IPR013860">
    <property type="entry name" value="AreA_GATA"/>
</dbReference>
<feature type="region of interest" description="Disordered" evidence="1">
    <location>
        <begin position="471"/>
        <end position="548"/>
    </location>
</feature>
<feature type="compositionally biased region" description="Low complexity" evidence="1">
    <location>
        <begin position="425"/>
        <end position="443"/>
    </location>
</feature>
<reference evidence="3 4" key="1">
    <citation type="submission" date="2024-05" db="EMBL/GenBank/DDBJ databases">
        <title>Long read based assembly of the Candida bracarensis genome reveals expanded adhesin content.</title>
        <authorList>
            <person name="Marcet-Houben M."/>
            <person name="Ksiezopolska E."/>
            <person name="Gabaldon T."/>
        </authorList>
    </citation>
    <scope>NUCLEOTIDE SEQUENCE [LARGE SCALE GENOMIC DNA]</scope>
    <source>
        <strain evidence="3 4">CBM6</strain>
    </source>
</reference>
<feature type="compositionally biased region" description="Basic and acidic residues" evidence="1">
    <location>
        <begin position="516"/>
        <end position="527"/>
    </location>
</feature>
<feature type="region of interest" description="Disordered" evidence="1">
    <location>
        <begin position="941"/>
        <end position="1008"/>
    </location>
</feature>
<feature type="compositionally biased region" description="Acidic residues" evidence="1">
    <location>
        <begin position="748"/>
        <end position="763"/>
    </location>
</feature>
<feature type="compositionally biased region" description="Polar residues" evidence="1">
    <location>
        <begin position="892"/>
        <end position="911"/>
    </location>
</feature>
<dbReference type="PANTHER" id="PTHR28051">
    <property type="entry name" value="PROTEIN MTL1-RELATED"/>
    <property type="match status" value="1"/>
</dbReference>
<evidence type="ECO:0000313" key="4">
    <source>
        <dbReference type="Proteomes" id="UP001623330"/>
    </source>
</evidence>
<sequence length="1008" mass="111466">MSTNLADYFKKEDKDKKDLPYDDYEDMGPSVSMAVEAEDEDAFKKSTFNLKRTRSMGLLDEFIDPTKKLLEKDGDEEGAEGQGQGEGQGEADRNGVSMEKEDYYNNDPERYDNLHEHSTSVSPPPADNDNYFIPQDDNDVVVEPERHVDYLSHHWKESEISNSWKYIILKKKKRDVDLVNAARLENASWRTWAKARNHLKTVSPEILNWSKDSDVTWLYGPIVRDEHKKKNQKIKSTNDEDETDSDPDLHRGYGSDDETSKRLRHHHSNGARSVTPKPILKKRTVSEIIEENALWKLNEARKHVNDMKHASVVMDPNGSKDVHDDYDALAARVNAQYYYTPQSRSSSRQPSRENSENNIHSIQRNSSASPNIHYRDGASPANEIRNSASPANNLRYASTSASPLVASPLLSDPSAQSPSIEAANSSKPPLSSILTTPSSSSTTNIKQKKNTPKRHIHFNDRVEQCMALRYSSSESSMKVEDNAESEDETTRPVTPSSAPSNNNIRFVRRGGASPDTNKKIPETEKQLSDSSSSSQSDEGEEEEEEDFGGLFINARFSRRSDSGIHSPVTDTSSIGSAKSRHGVRPIIKLLPATTLNYGSDEESENSDINNYGNAISHNVNTSRGYDYIYDYNSVYTGDTSNFLPLDHCDIIDVPEGIGLDTSLVDEDQSPYEFPLPAGDLQAHKVMMPSPSNTPPILSKKSKDSPIFQSASTGSASPSRQDFLYDKGQGYSSSDEEQQFIEDSQLNSSDEDDEILDSDEDSASDEGLSLKRTVTLGKSGTATSIKDLSIQQDSNSDYIPPIKTRSFITGESINVPNFNTEQRSGSGTTTPQLKRNQSSKSFIFNSDSGDEDSSDSSESTGFFGIETPKPVNPQGHATVSSIGDKRSPHPPSNRISSNDLSKNFKIPSNSISAPDVAASDIAIKGSFSPRYDSVKSVINKEGILSDKSNISTSPLQSSTNVTGKQSHTTESDNENSTKDLSNESLQKMMKNAKSAASKYISSWKKTDDK</sequence>
<feature type="compositionally biased region" description="Basic and acidic residues" evidence="1">
    <location>
        <begin position="90"/>
        <end position="118"/>
    </location>
</feature>
<feature type="compositionally biased region" description="Basic and acidic residues" evidence="1">
    <location>
        <begin position="8"/>
        <end position="20"/>
    </location>
</feature>
<feature type="domain" description="Nitrogen regulatory protein areA GATA-like" evidence="2">
    <location>
        <begin position="163"/>
        <end position="194"/>
    </location>
</feature>
<comment type="caution">
    <text evidence="3">The sequence shown here is derived from an EMBL/GenBank/DDBJ whole genome shotgun (WGS) entry which is preliminary data.</text>
</comment>
<evidence type="ECO:0000259" key="2">
    <source>
        <dbReference type="Pfam" id="PF08550"/>
    </source>
</evidence>